<gene>
    <name evidence="3" type="ORF">JJQ60_19300</name>
</gene>
<dbReference type="EMBL" id="JAERQJ010000011">
    <property type="protein sequence ID" value="MBL0685687.1"/>
    <property type="molecule type" value="Genomic_DNA"/>
</dbReference>
<evidence type="ECO:0000313" key="3">
    <source>
        <dbReference type="EMBL" id="MBL0685687.1"/>
    </source>
</evidence>
<comment type="caution">
    <text evidence="3">The sequence shown here is derived from an EMBL/GenBank/DDBJ whole genome shotgun (WGS) entry which is preliminary data.</text>
</comment>
<evidence type="ECO:0000259" key="2">
    <source>
        <dbReference type="Pfam" id="PF18962"/>
    </source>
</evidence>
<protein>
    <submittedName>
        <fullName evidence="3">T9SS type A sorting domain-containing protein</fullName>
    </submittedName>
</protein>
<reference evidence="3" key="1">
    <citation type="submission" date="2021-01" db="EMBL/GenBank/DDBJ databases">
        <authorList>
            <person name="Zhong Y.L."/>
        </authorList>
    </citation>
    <scope>NUCLEOTIDE SEQUENCE</scope>
    <source>
        <strain evidence="3">KCTC 23302</strain>
    </source>
</reference>
<dbReference type="AlphaFoldDB" id="A0A936ZWP9"/>
<dbReference type="RefSeq" id="WP_201924020.1">
    <property type="nucleotide sequence ID" value="NZ_BAABAX010000026.1"/>
</dbReference>
<feature type="domain" description="Secretion system C-terminal sorting" evidence="2">
    <location>
        <begin position="84"/>
        <end position="147"/>
    </location>
</feature>
<dbReference type="Proteomes" id="UP000651057">
    <property type="component" value="Unassembled WGS sequence"/>
</dbReference>
<evidence type="ECO:0000313" key="4">
    <source>
        <dbReference type="Proteomes" id="UP000651057"/>
    </source>
</evidence>
<accession>A0A936ZWP9</accession>
<dbReference type="InterPro" id="IPR026444">
    <property type="entry name" value="Secre_tail"/>
</dbReference>
<sequence>MNIHILLILVVLTGAQLQAQSIERQIIGSTGASFDNGTIALDFTVGETAITTLKGDTFNLTQGFHQSTYTILTIDPDTPTIFSMYPNPTSGLVFIDGEGILETEIYSITGQKVYKTNTTRFDLTHLSSGVYIARILTTTRSITKRIVKE</sequence>
<dbReference type="Pfam" id="PF18962">
    <property type="entry name" value="Por_Secre_tail"/>
    <property type="match status" value="1"/>
</dbReference>
<evidence type="ECO:0000256" key="1">
    <source>
        <dbReference type="ARBA" id="ARBA00022729"/>
    </source>
</evidence>
<keyword evidence="1" id="KW-0732">Signal</keyword>
<dbReference type="NCBIfam" id="TIGR04183">
    <property type="entry name" value="Por_Secre_tail"/>
    <property type="match status" value="1"/>
</dbReference>
<name>A0A936ZWP9_9FLAO</name>
<keyword evidence="4" id="KW-1185">Reference proteome</keyword>
<organism evidence="3 4">
    <name type="scientific">Aquimarina mytili</name>
    <dbReference type="NCBI Taxonomy" id="874423"/>
    <lineage>
        <taxon>Bacteria</taxon>
        <taxon>Pseudomonadati</taxon>
        <taxon>Bacteroidota</taxon>
        <taxon>Flavobacteriia</taxon>
        <taxon>Flavobacteriales</taxon>
        <taxon>Flavobacteriaceae</taxon>
        <taxon>Aquimarina</taxon>
    </lineage>
</organism>
<proteinExistence type="predicted"/>